<dbReference type="Pfam" id="PF02464">
    <property type="entry name" value="CinA"/>
    <property type="match status" value="1"/>
</dbReference>
<organism evidence="2 3">
    <name type="scientific">Bombilactobacillus bombi</name>
    <dbReference type="NCBI Taxonomy" id="1303590"/>
    <lineage>
        <taxon>Bacteria</taxon>
        <taxon>Bacillati</taxon>
        <taxon>Bacillota</taxon>
        <taxon>Bacilli</taxon>
        <taxon>Lactobacillales</taxon>
        <taxon>Lactobacillaceae</taxon>
        <taxon>Bombilactobacillus</taxon>
    </lineage>
</organism>
<comment type="caution">
    <text evidence="2">The sequence shown here is derived from an EMBL/GenBank/DDBJ whole genome shotgun (WGS) entry which is preliminary data.</text>
</comment>
<dbReference type="EMBL" id="QOCR01000004">
    <property type="protein sequence ID" value="RHW50149.1"/>
    <property type="molecule type" value="Genomic_DNA"/>
</dbReference>
<dbReference type="InterPro" id="IPR036653">
    <property type="entry name" value="CinA-like_C"/>
</dbReference>
<evidence type="ECO:0000313" key="2">
    <source>
        <dbReference type="EMBL" id="RHW50149.1"/>
    </source>
</evidence>
<dbReference type="NCBIfam" id="TIGR00199">
    <property type="entry name" value="PncC_domain"/>
    <property type="match status" value="1"/>
</dbReference>
<keyword evidence="3" id="KW-1185">Reference proteome</keyword>
<dbReference type="InterPro" id="IPR008136">
    <property type="entry name" value="CinA_C"/>
</dbReference>
<dbReference type="SUPFAM" id="SSF142433">
    <property type="entry name" value="CinA-like"/>
    <property type="match status" value="1"/>
</dbReference>
<evidence type="ECO:0000313" key="3">
    <source>
        <dbReference type="Proteomes" id="UP000284109"/>
    </source>
</evidence>
<evidence type="ECO:0000259" key="1">
    <source>
        <dbReference type="Pfam" id="PF02464"/>
    </source>
</evidence>
<dbReference type="AlphaFoldDB" id="A0A3R6ZXL6"/>
<dbReference type="Gene3D" id="3.90.950.20">
    <property type="entry name" value="CinA-like"/>
    <property type="match status" value="1"/>
</dbReference>
<dbReference type="Proteomes" id="UP000284109">
    <property type="component" value="Unassembled WGS sequence"/>
</dbReference>
<dbReference type="RefSeq" id="WP_118902600.1">
    <property type="nucleotide sequence ID" value="NZ_QOCR01000004.1"/>
</dbReference>
<proteinExistence type="predicted"/>
<dbReference type="OrthoDB" id="9801454at2"/>
<feature type="domain" description="CinA C-terminal" evidence="1">
    <location>
        <begin position="25"/>
        <end position="175"/>
    </location>
</feature>
<protein>
    <recommendedName>
        <fullName evidence="1">CinA C-terminal domain-containing protein</fullName>
    </recommendedName>
</protein>
<accession>A0A3R6ZXL6</accession>
<gene>
    <name evidence="2" type="ORF">DS831_08305</name>
</gene>
<sequence>MQELLQEFKRSQTSSAPFVLEKYDSLFQFVVKQLTQQKQTITAAESLTAGLFQATLASVPGASKVLEGGFITYSLKMKAQLLDIPATKLQEHGVVSQWTAMQMAIHSAQIVNSNFGVGLTGAAGPESLEGHAAGTVWIAVNSPITTVAQQFKFAGNRADVRKKSVVAAFNMVANSL</sequence>
<name>A0A3R6ZXL6_9LACO</name>
<reference evidence="2 3" key="1">
    <citation type="submission" date="2018-07" db="EMBL/GenBank/DDBJ databases">
        <title>Genome sequences of six Lactobacillus spp. isolated from bumble bee guts.</title>
        <authorList>
            <person name="Motta E.V.S."/>
            <person name="Moran N.A."/>
        </authorList>
    </citation>
    <scope>NUCLEOTIDE SEQUENCE [LARGE SCALE GENOMIC DNA]</scope>
    <source>
        <strain evidence="2 3">BI-1.1</strain>
    </source>
</reference>